<protein>
    <submittedName>
        <fullName evidence="2">Class I SAM-dependent methyltransferase</fullName>
    </submittedName>
</protein>
<dbReference type="Pfam" id="PF08241">
    <property type="entry name" value="Methyltransf_11"/>
    <property type="match status" value="1"/>
</dbReference>
<evidence type="ECO:0000313" key="3">
    <source>
        <dbReference type="Proteomes" id="UP000281431"/>
    </source>
</evidence>
<dbReference type="Gene3D" id="3.40.50.150">
    <property type="entry name" value="Vaccinia Virus protein VP39"/>
    <property type="match status" value="1"/>
</dbReference>
<keyword evidence="3" id="KW-1185">Reference proteome</keyword>
<organism evidence="2 3">
    <name type="scientific">Natrarchaeobius chitinivorans</name>
    <dbReference type="NCBI Taxonomy" id="1679083"/>
    <lineage>
        <taxon>Archaea</taxon>
        <taxon>Methanobacteriati</taxon>
        <taxon>Methanobacteriota</taxon>
        <taxon>Stenosarchaea group</taxon>
        <taxon>Halobacteria</taxon>
        <taxon>Halobacteriales</taxon>
        <taxon>Natrialbaceae</taxon>
        <taxon>Natrarchaeobius</taxon>
    </lineage>
</organism>
<sequence>MCLIGGHRVMKAVRASNLIDSNDVDPEHDHLLNMYTGRLSRYYHRRLDMALQAAPDLTDKTVLQLGSGNAVFSLTLLRDAKGVYAVEISRSKIDDGLDILDRTGASTDHLSIIHADGTRMPMQDDAVDVAFALDTLEHIPNERRAVEELRRVLSNEGRLIISAPLELGFPIIYRDIYRLMTGRRQNSKSISEYISAAAKRPPVDNPTEHRGYDYRQTIEFCRNEFSNVSVEYCPFDPLKWINPTSIISADC</sequence>
<dbReference type="AlphaFoldDB" id="A0A3N6PC41"/>
<dbReference type="PANTHER" id="PTHR43591">
    <property type="entry name" value="METHYLTRANSFERASE"/>
    <property type="match status" value="1"/>
</dbReference>
<dbReference type="SUPFAM" id="SSF53335">
    <property type="entry name" value="S-adenosyl-L-methionine-dependent methyltransferases"/>
    <property type="match status" value="1"/>
</dbReference>
<dbReference type="CDD" id="cd02440">
    <property type="entry name" value="AdoMet_MTases"/>
    <property type="match status" value="1"/>
</dbReference>
<accession>A0A3N6PC41</accession>
<comment type="caution">
    <text evidence="2">The sequence shown here is derived from an EMBL/GenBank/DDBJ whole genome shotgun (WGS) entry which is preliminary data.</text>
</comment>
<dbReference type="InterPro" id="IPR013216">
    <property type="entry name" value="Methyltransf_11"/>
</dbReference>
<dbReference type="InterPro" id="IPR029063">
    <property type="entry name" value="SAM-dependent_MTases_sf"/>
</dbReference>
<dbReference type="PANTHER" id="PTHR43591:SF81">
    <property type="entry name" value="MAGNESIUM PROTOPORPHYRIN IX METHYLTRANSFERASE, CHLOROPLASTIC-RELATED"/>
    <property type="match status" value="1"/>
</dbReference>
<evidence type="ECO:0000313" key="2">
    <source>
        <dbReference type="EMBL" id="RQG96959.1"/>
    </source>
</evidence>
<reference evidence="2 3" key="1">
    <citation type="submission" date="2018-10" db="EMBL/GenBank/DDBJ databases">
        <title>Natrarchaeobius chitinivorans gen. nov., sp. nov., and Natrarchaeobius haloalkaliphilus sp. nov., alkaliphilic, chitin-utilizing haloarchaea from hypersaline alkaline lakes.</title>
        <authorList>
            <person name="Sorokin D.Y."/>
            <person name="Elcheninov A.G."/>
            <person name="Kostrikina N.A."/>
            <person name="Bale N.J."/>
            <person name="Sinninghe Damste J.S."/>
            <person name="Khijniak T.V."/>
            <person name="Kublanov I.V."/>
            <person name="Toshchakov S.V."/>
        </authorList>
    </citation>
    <scope>NUCLEOTIDE SEQUENCE [LARGE SCALE GENOMIC DNA]</scope>
    <source>
        <strain evidence="2 3">AArcht7</strain>
    </source>
</reference>
<gene>
    <name evidence="2" type="ORF">EA472_19855</name>
</gene>
<feature type="domain" description="Methyltransferase type 11" evidence="1">
    <location>
        <begin position="63"/>
        <end position="161"/>
    </location>
</feature>
<dbReference type="EMBL" id="REFZ01000021">
    <property type="protein sequence ID" value="RQG96959.1"/>
    <property type="molecule type" value="Genomic_DNA"/>
</dbReference>
<dbReference type="Proteomes" id="UP000281431">
    <property type="component" value="Unassembled WGS sequence"/>
</dbReference>
<keyword evidence="2" id="KW-0489">Methyltransferase</keyword>
<dbReference type="GO" id="GO:0032259">
    <property type="term" value="P:methylation"/>
    <property type="evidence" value="ECO:0007669"/>
    <property type="project" value="UniProtKB-KW"/>
</dbReference>
<dbReference type="GO" id="GO:0008757">
    <property type="term" value="F:S-adenosylmethionine-dependent methyltransferase activity"/>
    <property type="evidence" value="ECO:0007669"/>
    <property type="project" value="InterPro"/>
</dbReference>
<proteinExistence type="predicted"/>
<evidence type="ECO:0000259" key="1">
    <source>
        <dbReference type="Pfam" id="PF08241"/>
    </source>
</evidence>
<keyword evidence="2" id="KW-0808">Transferase</keyword>
<name>A0A3N6PC41_NATCH</name>